<comment type="function">
    <text evidence="1">Probable oxidoreductase that may play a role as regulator of mitochondrial function.</text>
</comment>
<sequence length="539" mass="55531">MSRETADVVVVGAGINGMAAAARLAKAGRSVALVEAHDRIGGFIGSGERTVPGYVHDTWSSWHPLFVSGPVYAQFGADLHRHGLAYANADGPLTGSVADDGSVTIAHRDLEATVAGFTEPADRDAYRAAVARFGAHAAHIGGLLGTELRSLDALAPLWGLARAGGRAELTGYARDVATSGRAWLRTHFRGPEADRLWAPWLLHGGLAPDSASGGLMVPIFAATLHAAGLPVVVGGAGNFVTAWERLLDELGVRVHTGRRVARIELRDGGAGGVAGEGWSLAAEQAVLASVTPPALYGELLPAGAVSAEVHSAALRYRPGRAAMQVHVALSGPVPWRDPALAGVPLVHLSDGSGSTGIACAEAEAGLLPRRPTVVVGQQHVLDPSRVPDGKAALWLQLQEVPFAPVGDSAGELDTSGGWSPELATGYARRVLDRVAAQAPGLAELVVGMDVITPADLAGYNPNALCGDPYAGSAELDQSFLWRPLAAVPGHATPVPRLWHIGAATHPGAGLGGASGHLVAGRLLAPTPGQRLRGLITRPW</sequence>
<organism evidence="5 6">
    <name type="scientific">Pseudonocardia eucalypti</name>
    <dbReference type="NCBI Taxonomy" id="648755"/>
    <lineage>
        <taxon>Bacteria</taxon>
        <taxon>Bacillati</taxon>
        <taxon>Actinomycetota</taxon>
        <taxon>Actinomycetes</taxon>
        <taxon>Pseudonocardiales</taxon>
        <taxon>Pseudonocardiaceae</taxon>
        <taxon>Pseudonocardia</taxon>
    </lineage>
</organism>
<dbReference type="InterPro" id="IPR036188">
    <property type="entry name" value="FAD/NAD-bd_sf"/>
</dbReference>
<accession>A0ABP9QMA7</accession>
<comment type="subunit">
    <text evidence="2">Interacts with COX5B; this interaction may contribute to localize PYROXD2 to the inner face of the inner mitochondrial membrane.</text>
</comment>
<dbReference type="PANTHER" id="PTHR10668:SF105">
    <property type="entry name" value="DEHYDROGENASE-RELATED"/>
    <property type="match status" value="1"/>
</dbReference>
<dbReference type="RefSeq" id="WP_185062369.1">
    <property type="nucleotide sequence ID" value="NZ_BAABJP010000030.1"/>
</dbReference>
<feature type="domain" description="Amine oxidase" evidence="4">
    <location>
        <begin position="17"/>
        <end position="513"/>
    </location>
</feature>
<evidence type="ECO:0000313" key="6">
    <source>
        <dbReference type="Proteomes" id="UP001428817"/>
    </source>
</evidence>
<dbReference type="Proteomes" id="UP001428817">
    <property type="component" value="Unassembled WGS sequence"/>
</dbReference>
<dbReference type="Gene3D" id="3.50.50.60">
    <property type="entry name" value="FAD/NAD(P)-binding domain"/>
    <property type="match status" value="2"/>
</dbReference>
<dbReference type="EMBL" id="BAABJP010000030">
    <property type="protein sequence ID" value="GAA5164372.1"/>
    <property type="molecule type" value="Genomic_DNA"/>
</dbReference>
<keyword evidence="6" id="KW-1185">Reference proteome</keyword>
<evidence type="ECO:0000313" key="5">
    <source>
        <dbReference type="EMBL" id="GAA5164372.1"/>
    </source>
</evidence>
<protein>
    <recommendedName>
        <fullName evidence="3">Pyridine nucleotide-disulfide oxidoreductase domain-containing protein 2</fullName>
    </recommendedName>
</protein>
<evidence type="ECO:0000256" key="3">
    <source>
        <dbReference type="ARBA" id="ARBA00040298"/>
    </source>
</evidence>
<dbReference type="Pfam" id="PF01593">
    <property type="entry name" value="Amino_oxidase"/>
    <property type="match status" value="1"/>
</dbReference>
<comment type="caution">
    <text evidence="5">The sequence shown here is derived from an EMBL/GenBank/DDBJ whole genome shotgun (WGS) entry which is preliminary data.</text>
</comment>
<evidence type="ECO:0000256" key="1">
    <source>
        <dbReference type="ARBA" id="ARBA00037217"/>
    </source>
</evidence>
<gene>
    <name evidence="5" type="ORF">GCM10023321_52730</name>
</gene>
<dbReference type="SUPFAM" id="SSF51905">
    <property type="entry name" value="FAD/NAD(P)-binding domain"/>
    <property type="match status" value="1"/>
</dbReference>
<name>A0ABP9QMA7_9PSEU</name>
<evidence type="ECO:0000259" key="4">
    <source>
        <dbReference type="Pfam" id="PF01593"/>
    </source>
</evidence>
<proteinExistence type="predicted"/>
<reference evidence="6" key="1">
    <citation type="journal article" date="2019" name="Int. J. Syst. Evol. Microbiol.">
        <title>The Global Catalogue of Microorganisms (GCM) 10K type strain sequencing project: providing services to taxonomists for standard genome sequencing and annotation.</title>
        <authorList>
            <consortium name="The Broad Institute Genomics Platform"/>
            <consortium name="The Broad Institute Genome Sequencing Center for Infectious Disease"/>
            <person name="Wu L."/>
            <person name="Ma J."/>
        </authorList>
    </citation>
    <scope>NUCLEOTIDE SEQUENCE [LARGE SCALE GENOMIC DNA]</scope>
    <source>
        <strain evidence="6">JCM 18303</strain>
    </source>
</reference>
<dbReference type="PANTHER" id="PTHR10668">
    <property type="entry name" value="PHYTOENE DEHYDROGENASE"/>
    <property type="match status" value="1"/>
</dbReference>
<evidence type="ECO:0000256" key="2">
    <source>
        <dbReference type="ARBA" id="ARBA00038825"/>
    </source>
</evidence>
<dbReference type="InterPro" id="IPR002937">
    <property type="entry name" value="Amino_oxidase"/>
</dbReference>